<dbReference type="EMBL" id="JAMOIL010000016">
    <property type="protein sequence ID" value="MCM0621220.1"/>
    <property type="molecule type" value="Genomic_DNA"/>
</dbReference>
<dbReference type="SUPFAM" id="SSF55826">
    <property type="entry name" value="YbaK/ProRS associated domain"/>
    <property type="match status" value="1"/>
</dbReference>
<evidence type="ECO:0000313" key="3">
    <source>
        <dbReference type="Proteomes" id="UP001139485"/>
    </source>
</evidence>
<organism evidence="2 3">
    <name type="scientific">Nocardioides bruguierae</name>
    <dbReference type="NCBI Taxonomy" id="2945102"/>
    <lineage>
        <taxon>Bacteria</taxon>
        <taxon>Bacillati</taxon>
        <taxon>Actinomycetota</taxon>
        <taxon>Actinomycetes</taxon>
        <taxon>Propionibacteriales</taxon>
        <taxon>Nocardioidaceae</taxon>
        <taxon>Nocardioides</taxon>
    </lineage>
</organism>
<dbReference type="RefSeq" id="WP_250827693.1">
    <property type="nucleotide sequence ID" value="NZ_JAMOIL010000016.1"/>
</dbReference>
<gene>
    <name evidence="2" type="ORF">M8330_13070</name>
</gene>
<comment type="caution">
    <text evidence="2">The sequence shown here is derived from an EMBL/GenBank/DDBJ whole genome shotgun (WGS) entry which is preliminary data.</text>
</comment>
<evidence type="ECO:0000259" key="1">
    <source>
        <dbReference type="Pfam" id="PF04073"/>
    </source>
</evidence>
<accession>A0A9X2IGX3</accession>
<protein>
    <recommendedName>
        <fullName evidence="1">YbaK/aminoacyl-tRNA synthetase-associated domain-containing protein</fullName>
    </recommendedName>
</protein>
<dbReference type="InterPro" id="IPR036754">
    <property type="entry name" value="YbaK/aa-tRNA-synt-asso_dom_sf"/>
</dbReference>
<feature type="domain" description="YbaK/aminoacyl-tRNA synthetase-associated" evidence="1">
    <location>
        <begin position="56"/>
        <end position="176"/>
    </location>
</feature>
<reference evidence="2" key="1">
    <citation type="submission" date="2022-05" db="EMBL/GenBank/DDBJ databases">
        <authorList>
            <person name="Tuo L."/>
        </authorList>
    </citation>
    <scope>NUCLEOTIDE SEQUENCE</scope>
    <source>
        <strain evidence="2">BSK12Z-4</strain>
    </source>
</reference>
<dbReference type="Pfam" id="PF04073">
    <property type="entry name" value="tRNA_edit"/>
    <property type="match status" value="1"/>
</dbReference>
<dbReference type="GO" id="GO:0002161">
    <property type="term" value="F:aminoacyl-tRNA deacylase activity"/>
    <property type="evidence" value="ECO:0007669"/>
    <property type="project" value="InterPro"/>
</dbReference>
<evidence type="ECO:0000313" key="2">
    <source>
        <dbReference type="EMBL" id="MCM0621220.1"/>
    </source>
</evidence>
<proteinExistence type="predicted"/>
<dbReference type="InterPro" id="IPR007214">
    <property type="entry name" value="YbaK/aa-tRNA-synth-assoc-dom"/>
</dbReference>
<dbReference type="AlphaFoldDB" id="A0A9X2IGX3"/>
<dbReference type="Gene3D" id="3.90.960.10">
    <property type="entry name" value="YbaK/aminoacyl-tRNA synthetase-associated domain"/>
    <property type="match status" value="1"/>
</dbReference>
<name>A0A9X2IGX3_9ACTN</name>
<dbReference type="Proteomes" id="UP001139485">
    <property type="component" value="Unassembled WGS sequence"/>
</dbReference>
<sequence>MTDPLDALPALTDHPALLALDPVPALERPDLLADPVTAALRGWADAGRALVVGIDPDLADTAALNAALGLPDAAGANCVVVAGRRAGEERVAACVVRADTRADVNGAVKRLLDVRKCSFLAHERAVAESGMEHGGITPLGLPSGWPVLVDAAVAQAPLVVLGSGLRRSKVLLPGDLVRTLPGAQEVEALARPVG</sequence>
<keyword evidence="3" id="KW-1185">Reference proteome</keyword>